<evidence type="ECO:0000313" key="2">
    <source>
        <dbReference type="Proteomes" id="UP000186817"/>
    </source>
</evidence>
<dbReference type="InterPro" id="IPR039904">
    <property type="entry name" value="TRANK1"/>
</dbReference>
<gene>
    <name evidence="1" type="primary">TRANK1</name>
    <name evidence="1" type="ORF">AK812_SmicGene17828</name>
</gene>
<reference evidence="1 2" key="1">
    <citation type="submission" date="2016-02" db="EMBL/GenBank/DDBJ databases">
        <title>Genome analysis of coral dinoflagellate symbionts highlights evolutionary adaptations to a symbiotic lifestyle.</title>
        <authorList>
            <person name="Aranda M."/>
            <person name="Li Y."/>
            <person name="Liew Y.J."/>
            <person name="Baumgarten S."/>
            <person name="Simakov O."/>
            <person name="Wilson M."/>
            <person name="Piel J."/>
            <person name="Ashoor H."/>
            <person name="Bougouffa S."/>
            <person name="Bajic V.B."/>
            <person name="Ryu T."/>
            <person name="Ravasi T."/>
            <person name="Bayer T."/>
            <person name="Micklem G."/>
            <person name="Kim H."/>
            <person name="Bhak J."/>
            <person name="Lajeunesse T.C."/>
            <person name="Voolstra C.R."/>
        </authorList>
    </citation>
    <scope>NUCLEOTIDE SEQUENCE [LARGE SCALE GENOMIC DNA]</scope>
    <source>
        <strain evidence="1 2">CCMP2467</strain>
    </source>
</reference>
<dbReference type="OrthoDB" id="446916at2759"/>
<protein>
    <submittedName>
        <fullName evidence="1">TPR and ankyrin repeat-containing protein 1</fullName>
    </submittedName>
</protein>
<name>A0A1Q9DWQ8_SYMMI</name>
<dbReference type="EMBL" id="LSRX01000355">
    <property type="protein sequence ID" value="OLP99597.1"/>
    <property type="molecule type" value="Genomic_DNA"/>
</dbReference>
<dbReference type="PANTHER" id="PTHR21529">
    <property type="entry name" value="MAMMARY TURMOR VIRUS RECEPTOR HOMOLOG 1, 2 MTVR1, 2"/>
    <property type="match status" value="1"/>
</dbReference>
<evidence type="ECO:0000313" key="1">
    <source>
        <dbReference type="EMBL" id="OLP99597.1"/>
    </source>
</evidence>
<keyword evidence="2" id="KW-1185">Reference proteome</keyword>
<dbReference type="AlphaFoldDB" id="A0A1Q9DWQ8"/>
<organism evidence="1 2">
    <name type="scientific">Symbiodinium microadriaticum</name>
    <name type="common">Dinoflagellate</name>
    <name type="synonym">Zooxanthella microadriatica</name>
    <dbReference type="NCBI Taxonomy" id="2951"/>
    <lineage>
        <taxon>Eukaryota</taxon>
        <taxon>Sar</taxon>
        <taxon>Alveolata</taxon>
        <taxon>Dinophyceae</taxon>
        <taxon>Suessiales</taxon>
        <taxon>Symbiodiniaceae</taxon>
        <taxon>Symbiodinium</taxon>
    </lineage>
</organism>
<proteinExistence type="predicted"/>
<accession>A0A1Q9DWQ8</accession>
<dbReference type="Proteomes" id="UP000186817">
    <property type="component" value="Unassembled WGS sequence"/>
</dbReference>
<comment type="caution">
    <text evidence="1">The sequence shown here is derived from an EMBL/GenBank/DDBJ whole genome shotgun (WGS) entry which is preliminary data.</text>
</comment>
<sequence>MMGVLLLLQEVPWRAFEKTILPPPYRSSGMSIAFAQSLDLAKLKAVHSRGTAGAVLEFGAKQVVLVWSEAKKLEMQERLPQSLVMTVQDCKGLEFFDVLMLDPFSDMAKDTSESQATQLWNLVFGFMETSNMEASQI</sequence>
<dbReference type="PANTHER" id="PTHR21529:SF4">
    <property type="entry name" value="TPR AND ANKYRIN REPEAT-CONTAINING PROTEIN 1"/>
    <property type="match status" value="1"/>
</dbReference>